<evidence type="ECO:0000256" key="3">
    <source>
        <dbReference type="ARBA" id="ARBA00022741"/>
    </source>
</evidence>
<sequence length="400" mass="46089">MAMGGSLRSKTITVLLFGKKLVQVHFTRPCYLKDLFQNVFYSPANAIPPEVLPIMRQYKPSQLQYSMPDEHYPIHDLNDIPRKEDLPPLFFIGCDDAYSSDCTRYLPVDGSCLNLVVEEPLLISEIPSEDVDRSAATRDERFRSREVVLFLNQHKAAPGHMNRKTNTVWCKLVYKHELERFKALEPHQPSSHHVAELLLHSDRLPNDQYLIMMPHYGCSLKSAPTSRFIGTAIRQLALQLCHAVKFLHSHDVYHLDIKPHNIAIDPHSCKFTLIDLGCMTQQKAMSSAAGTYHYAPPEIKRWFDWEEDRDGEQPRPYHPRYADIWAIGNIVQIQLRQAEDYCVGFYGELLTFARWMMQAKPRKRPTVDEALGRLDDISNYRYPTRRGSSTSLSCSKEEVG</sequence>
<comment type="caution">
    <text evidence="7">The sequence shown here is derived from an EMBL/GenBank/DDBJ whole genome shotgun (WGS) entry which is preliminary data.</text>
</comment>
<feature type="domain" description="Protein kinase" evidence="6">
    <location>
        <begin position="120"/>
        <end position="400"/>
    </location>
</feature>
<dbReference type="InterPro" id="IPR011009">
    <property type="entry name" value="Kinase-like_dom_sf"/>
</dbReference>
<organism evidence="7 8">
    <name type="scientific">Marasmius crinis-equi</name>
    <dbReference type="NCBI Taxonomy" id="585013"/>
    <lineage>
        <taxon>Eukaryota</taxon>
        <taxon>Fungi</taxon>
        <taxon>Dikarya</taxon>
        <taxon>Basidiomycota</taxon>
        <taxon>Agaricomycotina</taxon>
        <taxon>Agaricomycetes</taxon>
        <taxon>Agaricomycetidae</taxon>
        <taxon>Agaricales</taxon>
        <taxon>Marasmiineae</taxon>
        <taxon>Marasmiaceae</taxon>
        <taxon>Marasmius</taxon>
    </lineage>
</organism>
<accession>A0ABR3EUJ4</accession>
<keyword evidence="8" id="KW-1185">Reference proteome</keyword>
<dbReference type="SMART" id="SM00220">
    <property type="entry name" value="S_TKc"/>
    <property type="match status" value="1"/>
</dbReference>
<keyword evidence="3" id="KW-0547">Nucleotide-binding</keyword>
<evidence type="ECO:0000256" key="1">
    <source>
        <dbReference type="ARBA" id="ARBA00012513"/>
    </source>
</evidence>
<name>A0ABR3EUJ4_9AGAR</name>
<evidence type="ECO:0000313" key="7">
    <source>
        <dbReference type="EMBL" id="KAL0566584.1"/>
    </source>
</evidence>
<evidence type="ECO:0000256" key="5">
    <source>
        <dbReference type="ARBA" id="ARBA00022840"/>
    </source>
</evidence>
<dbReference type="EMBL" id="JBAHYK010001850">
    <property type="protein sequence ID" value="KAL0566584.1"/>
    <property type="molecule type" value="Genomic_DNA"/>
</dbReference>
<dbReference type="SUPFAM" id="SSF56112">
    <property type="entry name" value="Protein kinase-like (PK-like)"/>
    <property type="match status" value="1"/>
</dbReference>
<dbReference type="PROSITE" id="PS50011">
    <property type="entry name" value="PROTEIN_KINASE_DOM"/>
    <property type="match status" value="1"/>
</dbReference>
<dbReference type="Gene3D" id="1.10.510.10">
    <property type="entry name" value="Transferase(Phosphotransferase) domain 1"/>
    <property type="match status" value="1"/>
</dbReference>
<evidence type="ECO:0000256" key="4">
    <source>
        <dbReference type="ARBA" id="ARBA00022777"/>
    </source>
</evidence>
<protein>
    <recommendedName>
        <fullName evidence="1">non-specific serine/threonine protein kinase</fullName>
        <ecNumber evidence="1">2.7.11.1</ecNumber>
    </recommendedName>
</protein>
<keyword evidence="2" id="KW-0808">Transferase</keyword>
<keyword evidence="5" id="KW-0067">ATP-binding</keyword>
<dbReference type="PANTHER" id="PTHR43671">
    <property type="entry name" value="SERINE/THREONINE-PROTEIN KINASE NEK"/>
    <property type="match status" value="1"/>
</dbReference>
<evidence type="ECO:0000256" key="2">
    <source>
        <dbReference type="ARBA" id="ARBA00022679"/>
    </source>
</evidence>
<reference evidence="7 8" key="1">
    <citation type="submission" date="2024-02" db="EMBL/GenBank/DDBJ databases">
        <title>A draft genome for the cacao thread blight pathogen Marasmius crinis-equi.</title>
        <authorList>
            <person name="Cohen S.P."/>
            <person name="Baruah I.K."/>
            <person name="Amoako-Attah I."/>
            <person name="Bukari Y."/>
            <person name="Meinhardt L.W."/>
            <person name="Bailey B.A."/>
        </authorList>
    </citation>
    <scope>NUCLEOTIDE SEQUENCE [LARGE SCALE GENOMIC DNA]</scope>
    <source>
        <strain evidence="7 8">GH-76</strain>
    </source>
</reference>
<dbReference type="PANTHER" id="PTHR43671:SF13">
    <property type="entry name" value="SERINE_THREONINE-PROTEIN KINASE NEK2"/>
    <property type="match status" value="1"/>
</dbReference>
<evidence type="ECO:0000313" key="8">
    <source>
        <dbReference type="Proteomes" id="UP001465976"/>
    </source>
</evidence>
<dbReference type="InterPro" id="IPR050660">
    <property type="entry name" value="NEK_Ser/Thr_kinase"/>
</dbReference>
<gene>
    <name evidence="7" type="ORF">V5O48_015429</name>
</gene>
<keyword evidence="4" id="KW-0418">Kinase</keyword>
<proteinExistence type="predicted"/>
<dbReference type="EC" id="2.7.11.1" evidence="1"/>
<dbReference type="Pfam" id="PF00069">
    <property type="entry name" value="Pkinase"/>
    <property type="match status" value="1"/>
</dbReference>
<dbReference type="InterPro" id="IPR000719">
    <property type="entry name" value="Prot_kinase_dom"/>
</dbReference>
<dbReference type="Proteomes" id="UP001465976">
    <property type="component" value="Unassembled WGS sequence"/>
</dbReference>
<evidence type="ECO:0000259" key="6">
    <source>
        <dbReference type="PROSITE" id="PS50011"/>
    </source>
</evidence>